<dbReference type="Gene3D" id="3.60.21.10">
    <property type="match status" value="1"/>
</dbReference>
<dbReference type="RefSeq" id="WP_094786125.1">
    <property type="nucleotide sequence ID" value="NZ_NDXW01000001.1"/>
</dbReference>
<dbReference type="PANTHER" id="PTHR37844:SF2">
    <property type="entry name" value="SER_THR PROTEIN PHOSPHATASE SUPERFAMILY (AFU_ORTHOLOGUE AFUA_1G14840)"/>
    <property type="match status" value="1"/>
</dbReference>
<comment type="caution">
    <text evidence="2">The sequence shown here is derived from an EMBL/GenBank/DDBJ whole genome shotgun (WGS) entry which is preliminary data.</text>
</comment>
<protein>
    <submittedName>
        <fullName evidence="2">Phosphoesterase</fullName>
    </submittedName>
</protein>
<dbReference type="Proteomes" id="UP000257039">
    <property type="component" value="Unassembled WGS sequence"/>
</dbReference>
<feature type="domain" description="Calcineurin-like phosphoesterase" evidence="1">
    <location>
        <begin position="2"/>
        <end position="223"/>
    </location>
</feature>
<sequence>MKIQLFSDLHLEFGAYLLPKTEADVVILAGDINLGVKGAQWVLDTFSSQQIIYVLGNHEYYLHSYPGLLSELYNYCQDTNIHLLENSSFQLENVVFYGATLWTDFNLFGSDYNVAKTCQQRMNDYNYIYHSNHQSALTVKDTAIIHQQSVNWLDKKLSEDKLLSANNVTNPLIRIVVSHHAPSFQSISVNQNQDYINAAYASNLEWLIKKVQPNYWFHGHIHRSQDYWVGRCRIMSNPRGYPIAVNPDFNEQWIIDV</sequence>
<dbReference type="GO" id="GO:0016787">
    <property type="term" value="F:hydrolase activity"/>
    <property type="evidence" value="ECO:0007669"/>
    <property type="project" value="InterPro"/>
</dbReference>
<reference evidence="2 3" key="1">
    <citation type="submission" date="2017-04" db="EMBL/GenBank/DDBJ databases">
        <title>Draft genome sequence of Zooshikella ganghwensis VG4 isolated from Red Sea sediments.</title>
        <authorList>
            <person name="Rehman Z."/>
            <person name="Alam I."/>
            <person name="Kamau A."/>
            <person name="Bajic V."/>
            <person name="Leiknes T."/>
        </authorList>
    </citation>
    <scope>NUCLEOTIDE SEQUENCE [LARGE SCALE GENOMIC DNA]</scope>
    <source>
        <strain evidence="2 3">VG4</strain>
    </source>
</reference>
<dbReference type="InterPro" id="IPR029052">
    <property type="entry name" value="Metallo-depent_PP-like"/>
</dbReference>
<name>A0A4P9VK04_9GAMM</name>
<dbReference type="AlphaFoldDB" id="A0A4P9VK04"/>
<dbReference type="EMBL" id="NDXW01000001">
    <property type="protein sequence ID" value="RDH42654.1"/>
    <property type="molecule type" value="Genomic_DNA"/>
</dbReference>
<proteinExistence type="predicted"/>
<evidence type="ECO:0000259" key="1">
    <source>
        <dbReference type="Pfam" id="PF00149"/>
    </source>
</evidence>
<evidence type="ECO:0000313" key="2">
    <source>
        <dbReference type="EMBL" id="RDH42654.1"/>
    </source>
</evidence>
<gene>
    <name evidence="2" type="ORF">B9G39_03890</name>
</gene>
<evidence type="ECO:0000313" key="3">
    <source>
        <dbReference type="Proteomes" id="UP000257039"/>
    </source>
</evidence>
<dbReference type="PANTHER" id="PTHR37844">
    <property type="entry name" value="SER/THR PROTEIN PHOSPHATASE SUPERFAMILY (AFU_ORTHOLOGUE AFUA_1G14840)"/>
    <property type="match status" value="1"/>
</dbReference>
<accession>A0A4P9VK04</accession>
<dbReference type="SUPFAM" id="SSF56300">
    <property type="entry name" value="Metallo-dependent phosphatases"/>
    <property type="match status" value="1"/>
</dbReference>
<dbReference type="Pfam" id="PF00149">
    <property type="entry name" value="Metallophos"/>
    <property type="match status" value="1"/>
</dbReference>
<dbReference type="InterPro" id="IPR004843">
    <property type="entry name" value="Calcineurin-like_PHP"/>
</dbReference>
<keyword evidence="3" id="KW-1185">Reference proteome</keyword>
<organism evidence="2 3">
    <name type="scientific">Zooshikella ganghwensis</name>
    <dbReference type="NCBI Taxonomy" id="202772"/>
    <lineage>
        <taxon>Bacteria</taxon>
        <taxon>Pseudomonadati</taxon>
        <taxon>Pseudomonadota</taxon>
        <taxon>Gammaproteobacteria</taxon>
        <taxon>Oceanospirillales</taxon>
        <taxon>Zooshikellaceae</taxon>
        <taxon>Zooshikella</taxon>
    </lineage>
</organism>